<name>A0A2A9NXM0_9AGAR</name>
<evidence type="ECO:0000313" key="4">
    <source>
        <dbReference type="EMBL" id="PFH54244.1"/>
    </source>
</evidence>
<sequence>MEGKACLVTGAARGLGYEFCRAFLQSGCTSIAILDLKESEANNAAEVLASEARAQEGSEANNINIIGIGCDVASETSVQSAYSKVLDAFGRLDAVVASAGIAENYLALDYPVDRMKYLYDVNVHGAFYTAREAAKYMIPQGSGSIVLIASMSASIVNVPQAQTPYNASKAAVKHMAGSLAVEWAKTGVRVNALSPGYMLTELSRTVFAGHEERKKVWESLTPMGKMGEPEDLSGAVVFLASDASKFVTGTELRVDGGYTVV</sequence>
<dbReference type="GO" id="GO:0050664">
    <property type="term" value="F:oxidoreductase activity, acting on NAD(P)H, oxygen as acceptor"/>
    <property type="evidence" value="ECO:0007669"/>
    <property type="project" value="TreeGrafter"/>
</dbReference>
<dbReference type="SUPFAM" id="SSF51735">
    <property type="entry name" value="NAD(P)-binding Rossmann-fold domains"/>
    <property type="match status" value="1"/>
</dbReference>
<dbReference type="GO" id="GO:0044281">
    <property type="term" value="P:small molecule metabolic process"/>
    <property type="evidence" value="ECO:0007669"/>
    <property type="project" value="UniProtKB-ARBA"/>
</dbReference>
<dbReference type="PANTHER" id="PTHR43008:SF14">
    <property type="entry name" value="DEHYDROGENASE ARBD, PUTATIVE-RELATED"/>
    <property type="match status" value="1"/>
</dbReference>
<evidence type="ECO:0000256" key="1">
    <source>
        <dbReference type="ARBA" id="ARBA00006484"/>
    </source>
</evidence>
<dbReference type="PANTHER" id="PTHR43008">
    <property type="entry name" value="BENZIL REDUCTASE"/>
    <property type="match status" value="1"/>
</dbReference>
<evidence type="ECO:0000256" key="2">
    <source>
        <dbReference type="ARBA" id="ARBA00022857"/>
    </source>
</evidence>
<dbReference type="Gene3D" id="3.40.50.720">
    <property type="entry name" value="NAD(P)-binding Rossmann-like Domain"/>
    <property type="match status" value="1"/>
</dbReference>
<dbReference type="FunFam" id="3.40.50.720:FF:000090">
    <property type="entry name" value="NADP-dependent mannitol dehydrogenase"/>
    <property type="match status" value="1"/>
</dbReference>
<keyword evidence="5" id="KW-1185">Reference proteome</keyword>
<evidence type="ECO:0008006" key="6">
    <source>
        <dbReference type="Google" id="ProtNLM"/>
    </source>
</evidence>
<keyword evidence="2" id="KW-0521">NADP</keyword>
<dbReference type="GO" id="GO:0050085">
    <property type="term" value="F:mannitol 2-dehydrogenase (NADP+) activity"/>
    <property type="evidence" value="ECO:0007669"/>
    <property type="project" value="UniProtKB-ARBA"/>
</dbReference>
<dbReference type="InterPro" id="IPR002347">
    <property type="entry name" value="SDR_fam"/>
</dbReference>
<gene>
    <name evidence="4" type="ORF">AMATHDRAFT_72749</name>
</gene>
<proteinExistence type="inferred from homology"/>
<dbReference type="InterPro" id="IPR036291">
    <property type="entry name" value="NAD(P)-bd_dom_sf"/>
</dbReference>
<dbReference type="PROSITE" id="PS00061">
    <property type="entry name" value="ADH_SHORT"/>
    <property type="match status" value="1"/>
</dbReference>
<dbReference type="Proteomes" id="UP000242287">
    <property type="component" value="Unassembled WGS sequence"/>
</dbReference>
<accession>A0A2A9NXM0</accession>
<dbReference type="STRING" id="703135.A0A2A9NXM0"/>
<evidence type="ECO:0000313" key="5">
    <source>
        <dbReference type="Proteomes" id="UP000242287"/>
    </source>
</evidence>
<protein>
    <recommendedName>
        <fullName evidence="6">NAD(P)-binding protein</fullName>
    </recommendedName>
</protein>
<dbReference type="GO" id="GO:0005975">
    <property type="term" value="P:carbohydrate metabolic process"/>
    <property type="evidence" value="ECO:0007669"/>
    <property type="project" value="UniProtKB-ARBA"/>
</dbReference>
<organism evidence="4 5">
    <name type="scientific">Amanita thiersii Skay4041</name>
    <dbReference type="NCBI Taxonomy" id="703135"/>
    <lineage>
        <taxon>Eukaryota</taxon>
        <taxon>Fungi</taxon>
        <taxon>Dikarya</taxon>
        <taxon>Basidiomycota</taxon>
        <taxon>Agaricomycotina</taxon>
        <taxon>Agaricomycetes</taxon>
        <taxon>Agaricomycetidae</taxon>
        <taxon>Agaricales</taxon>
        <taxon>Pluteineae</taxon>
        <taxon>Amanitaceae</taxon>
        <taxon>Amanita</taxon>
    </lineage>
</organism>
<dbReference type="PRINTS" id="PR00081">
    <property type="entry name" value="GDHRDH"/>
</dbReference>
<dbReference type="EMBL" id="KZ301970">
    <property type="protein sequence ID" value="PFH54244.1"/>
    <property type="molecule type" value="Genomic_DNA"/>
</dbReference>
<comment type="similarity">
    <text evidence="1">Belongs to the short-chain dehydrogenases/reductases (SDR) family.</text>
</comment>
<dbReference type="AlphaFoldDB" id="A0A2A9NXM0"/>
<dbReference type="OrthoDB" id="5325318at2759"/>
<evidence type="ECO:0000256" key="3">
    <source>
        <dbReference type="ARBA" id="ARBA00023002"/>
    </source>
</evidence>
<reference evidence="4 5" key="1">
    <citation type="submission" date="2014-02" db="EMBL/GenBank/DDBJ databases">
        <title>Transposable element dynamics among asymbiotic and ectomycorrhizal Amanita fungi.</title>
        <authorList>
            <consortium name="DOE Joint Genome Institute"/>
            <person name="Hess J."/>
            <person name="Skrede I."/>
            <person name="Wolfe B."/>
            <person name="LaButti K."/>
            <person name="Ohm R.A."/>
            <person name="Grigoriev I.V."/>
            <person name="Pringle A."/>
        </authorList>
    </citation>
    <scope>NUCLEOTIDE SEQUENCE [LARGE SCALE GENOMIC DNA]</scope>
    <source>
        <strain evidence="4 5">SKay4041</strain>
    </source>
</reference>
<dbReference type="PRINTS" id="PR00080">
    <property type="entry name" value="SDRFAMILY"/>
</dbReference>
<keyword evidence="3" id="KW-0560">Oxidoreductase</keyword>
<dbReference type="Pfam" id="PF13561">
    <property type="entry name" value="adh_short_C2"/>
    <property type="match status" value="1"/>
</dbReference>
<dbReference type="InterPro" id="IPR020904">
    <property type="entry name" value="Sc_DH/Rdtase_CS"/>
</dbReference>